<dbReference type="InterPro" id="IPR004875">
    <property type="entry name" value="DDE_SF_endonuclease_dom"/>
</dbReference>
<evidence type="ECO:0000259" key="2">
    <source>
        <dbReference type="Pfam" id="PF03184"/>
    </source>
</evidence>
<evidence type="ECO:0000256" key="1">
    <source>
        <dbReference type="SAM" id="MobiDB-lite"/>
    </source>
</evidence>
<protein>
    <submittedName>
        <fullName evidence="4">Uncharacterized protein LOC115889810</fullName>
    </submittedName>
</protein>
<feature type="region of interest" description="Disordered" evidence="1">
    <location>
        <begin position="247"/>
        <end position="267"/>
    </location>
</feature>
<sequence>MTLEKEKIDVDRIYNMVESSLSTVQRPPKIFAKTRKKQVGSITSAERGQHITCVCCMNGIENFVPPALIFLRKNRKEELLDALPPGSFGLFNETGWMTADTFVLWLKHFQNFVKASLESKVLLPLDGHSNHKSLNALTFAKNNGIIMLCFPAHCTHRMQPLDVCFYGPLKTFYNQECAIWLKNHPGRVITQNQIGELFTSAYGKAATIKNGFLKTGIRPFNTNIFPDDFFEAAETTDRLLEPSNIEEETFNRPETSVSNEIEDSEVF</sequence>
<evidence type="ECO:0000313" key="4">
    <source>
        <dbReference type="RefSeq" id="XP_030765750.1"/>
    </source>
</evidence>
<dbReference type="GeneID" id="115889810"/>
<gene>
    <name evidence="4" type="primary">LOC115889810</name>
</gene>
<dbReference type="OrthoDB" id="6750460at2759"/>
<dbReference type="Pfam" id="PF03184">
    <property type="entry name" value="DDE_1"/>
    <property type="match status" value="1"/>
</dbReference>
<dbReference type="InParanoid" id="A0A6J2YSI9"/>
<dbReference type="GO" id="GO:0005634">
    <property type="term" value="C:nucleus"/>
    <property type="evidence" value="ECO:0007669"/>
    <property type="project" value="TreeGrafter"/>
</dbReference>
<dbReference type="InterPro" id="IPR050863">
    <property type="entry name" value="CenT-Element_Derived"/>
</dbReference>
<dbReference type="KEGG" id="soy:115889810"/>
<accession>A0A6J2YSI9</accession>
<dbReference type="PANTHER" id="PTHR19303">
    <property type="entry name" value="TRANSPOSON"/>
    <property type="match status" value="1"/>
</dbReference>
<keyword evidence="3" id="KW-1185">Reference proteome</keyword>
<dbReference type="AlphaFoldDB" id="A0A6J2YSI9"/>
<dbReference type="PANTHER" id="PTHR19303:SF71">
    <property type="entry name" value="ZINC FINGER PHD-TYPE DOMAIN-CONTAINING PROTEIN"/>
    <property type="match status" value="1"/>
</dbReference>
<dbReference type="GO" id="GO:0003677">
    <property type="term" value="F:DNA binding"/>
    <property type="evidence" value="ECO:0007669"/>
    <property type="project" value="TreeGrafter"/>
</dbReference>
<evidence type="ECO:0000313" key="3">
    <source>
        <dbReference type="Proteomes" id="UP000504635"/>
    </source>
</evidence>
<dbReference type="Proteomes" id="UP000504635">
    <property type="component" value="Unplaced"/>
</dbReference>
<name>A0A6J2YSI9_SITOR</name>
<proteinExistence type="predicted"/>
<dbReference type="RefSeq" id="XP_030765750.1">
    <property type="nucleotide sequence ID" value="XM_030909890.1"/>
</dbReference>
<reference evidence="4" key="1">
    <citation type="submission" date="2025-08" db="UniProtKB">
        <authorList>
            <consortium name="RefSeq"/>
        </authorList>
    </citation>
    <scope>IDENTIFICATION</scope>
    <source>
        <tissue evidence="4">Gonads</tissue>
    </source>
</reference>
<feature type="domain" description="DDE-1" evidence="2">
    <location>
        <begin position="54"/>
        <end position="182"/>
    </location>
</feature>
<organism evidence="3 4">
    <name type="scientific">Sitophilus oryzae</name>
    <name type="common">Rice weevil</name>
    <name type="synonym">Curculio oryzae</name>
    <dbReference type="NCBI Taxonomy" id="7048"/>
    <lineage>
        <taxon>Eukaryota</taxon>
        <taxon>Metazoa</taxon>
        <taxon>Ecdysozoa</taxon>
        <taxon>Arthropoda</taxon>
        <taxon>Hexapoda</taxon>
        <taxon>Insecta</taxon>
        <taxon>Pterygota</taxon>
        <taxon>Neoptera</taxon>
        <taxon>Endopterygota</taxon>
        <taxon>Coleoptera</taxon>
        <taxon>Polyphaga</taxon>
        <taxon>Cucujiformia</taxon>
        <taxon>Curculionidae</taxon>
        <taxon>Dryophthorinae</taxon>
        <taxon>Sitophilus</taxon>
    </lineage>
</organism>